<proteinExistence type="predicted"/>
<dbReference type="EMBL" id="BAAAQR010000004">
    <property type="protein sequence ID" value="GAA2143678.1"/>
    <property type="molecule type" value="Genomic_DNA"/>
</dbReference>
<comment type="caution">
    <text evidence="4">The sequence shown here is derived from an EMBL/GenBank/DDBJ whole genome shotgun (WGS) entry which is preliminary data.</text>
</comment>
<dbReference type="InterPro" id="IPR004033">
    <property type="entry name" value="UbiE/COQ5_MeTrFase"/>
</dbReference>
<dbReference type="CDD" id="cd02440">
    <property type="entry name" value="AdoMet_MTases"/>
    <property type="match status" value="1"/>
</dbReference>
<dbReference type="RefSeq" id="WP_344149954.1">
    <property type="nucleotide sequence ID" value="NZ_BAAAQR010000004.1"/>
</dbReference>
<name>A0ABP5LDT7_9ACTN</name>
<dbReference type="Gene3D" id="3.40.50.150">
    <property type="entry name" value="Vaccinia Virus protein VP39"/>
    <property type="match status" value="1"/>
</dbReference>
<protein>
    <submittedName>
        <fullName evidence="4">Bifunctional demethylmenaquinone methyltransferase/2-methoxy-6-polyprenyl-1,4-benzoquinol methylase UbiE</fullName>
    </submittedName>
</protein>
<evidence type="ECO:0000313" key="5">
    <source>
        <dbReference type="Proteomes" id="UP001501771"/>
    </source>
</evidence>
<gene>
    <name evidence="4" type="primary">ubiE</name>
    <name evidence="4" type="ORF">GCM10009844_16340</name>
</gene>
<evidence type="ECO:0000313" key="4">
    <source>
        <dbReference type="EMBL" id="GAA2143678.1"/>
    </source>
</evidence>
<dbReference type="GO" id="GO:0008168">
    <property type="term" value="F:methyltransferase activity"/>
    <property type="evidence" value="ECO:0007669"/>
    <property type="project" value="UniProtKB-KW"/>
</dbReference>
<keyword evidence="5" id="KW-1185">Reference proteome</keyword>
<keyword evidence="2" id="KW-0808">Transferase</keyword>
<organism evidence="4 5">
    <name type="scientific">Nocardioides koreensis</name>
    <dbReference type="NCBI Taxonomy" id="433651"/>
    <lineage>
        <taxon>Bacteria</taxon>
        <taxon>Bacillati</taxon>
        <taxon>Actinomycetota</taxon>
        <taxon>Actinomycetes</taxon>
        <taxon>Propionibacteriales</taxon>
        <taxon>Nocardioidaceae</taxon>
        <taxon>Nocardioides</taxon>
    </lineage>
</organism>
<sequence length="251" mass="27548">MPTPSQRAVVRSRAEPNRFARELFDGLPRRYDVLEEVLSFGQNRRWRTAMVDAVVAGNPATVLDVATGTAGVALALADRTNARVVGVDLTEQMLRRGRQRVEARGRDDRIRLAAARAEQLPFRDASFDALTFTYLLRYVADPAATLAELARVVRPGGVVASLEFGVPPPPVWRPAWRLYTRAILPVAGLVSGGGAWARVGSFLGPSIEQHYRAHPVERHVAMWQAAGLENVRVRPMSLGGGLVMSGRRRHG</sequence>
<accession>A0ABP5LDT7</accession>
<dbReference type="GO" id="GO:0032259">
    <property type="term" value="P:methylation"/>
    <property type="evidence" value="ECO:0007669"/>
    <property type="project" value="UniProtKB-KW"/>
</dbReference>
<reference evidence="5" key="1">
    <citation type="journal article" date="2019" name="Int. J. Syst. Evol. Microbiol.">
        <title>The Global Catalogue of Microorganisms (GCM) 10K type strain sequencing project: providing services to taxonomists for standard genome sequencing and annotation.</title>
        <authorList>
            <consortium name="The Broad Institute Genomics Platform"/>
            <consortium name="The Broad Institute Genome Sequencing Center for Infectious Disease"/>
            <person name="Wu L."/>
            <person name="Ma J."/>
        </authorList>
    </citation>
    <scope>NUCLEOTIDE SEQUENCE [LARGE SCALE GENOMIC DNA]</scope>
    <source>
        <strain evidence="5">JCM 16022</strain>
    </source>
</reference>
<dbReference type="Pfam" id="PF01209">
    <property type="entry name" value="Ubie_methyltran"/>
    <property type="match status" value="1"/>
</dbReference>
<evidence type="ECO:0000256" key="1">
    <source>
        <dbReference type="ARBA" id="ARBA00022603"/>
    </source>
</evidence>
<dbReference type="PROSITE" id="PS51608">
    <property type="entry name" value="SAM_MT_UBIE"/>
    <property type="match status" value="1"/>
</dbReference>
<dbReference type="InterPro" id="IPR029063">
    <property type="entry name" value="SAM-dependent_MTases_sf"/>
</dbReference>
<dbReference type="SUPFAM" id="SSF53335">
    <property type="entry name" value="S-adenosyl-L-methionine-dependent methyltransferases"/>
    <property type="match status" value="1"/>
</dbReference>
<dbReference type="Proteomes" id="UP001501771">
    <property type="component" value="Unassembled WGS sequence"/>
</dbReference>
<dbReference type="PANTHER" id="PTHR43591">
    <property type="entry name" value="METHYLTRANSFERASE"/>
    <property type="match status" value="1"/>
</dbReference>
<dbReference type="PANTHER" id="PTHR43591:SF24">
    <property type="entry name" value="2-METHOXY-6-POLYPRENYL-1,4-BENZOQUINOL METHYLASE, MITOCHONDRIAL"/>
    <property type="match status" value="1"/>
</dbReference>
<keyword evidence="1 4" id="KW-0489">Methyltransferase</keyword>
<keyword evidence="3" id="KW-0949">S-adenosyl-L-methionine</keyword>
<evidence type="ECO:0000256" key="2">
    <source>
        <dbReference type="ARBA" id="ARBA00022679"/>
    </source>
</evidence>
<evidence type="ECO:0000256" key="3">
    <source>
        <dbReference type="ARBA" id="ARBA00022691"/>
    </source>
</evidence>
<dbReference type="InterPro" id="IPR023576">
    <property type="entry name" value="UbiE/COQ5_MeTrFase_CS"/>
</dbReference>
<dbReference type="PROSITE" id="PS01184">
    <property type="entry name" value="UBIE_2"/>
    <property type="match status" value="1"/>
</dbReference>